<evidence type="ECO:0000313" key="2">
    <source>
        <dbReference type="EMBL" id="MBD0424677.1"/>
    </source>
</evidence>
<evidence type="ECO:0000256" key="1">
    <source>
        <dbReference type="SAM" id="SignalP"/>
    </source>
</evidence>
<accession>A0A926LDP4</accession>
<dbReference type="AlphaFoldDB" id="A0A926LDP4"/>
<sequence length="152" mass="15689">MRFLFRRSARRAATAAASLALCTGGLVVGGAGTAEAAAICAGNKIDTLEFYSGYTYLYYSSATGMNCAYTVPKSGSGTRQFMHVGLFRQSDGAGVWDSGQYTQYAGPVYLHAPGTCVSFNGQVASWSGNSGYGHCGSLALTTVGFAAEGADT</sequence>
<evidence type="ECO:0000313" key="3">
    <source>
        <dbReference type="Proteomes" id="UP000621210"/>
    </source>
</evidence>
<reference evidence="2" key="2">
    <citation type="submission" date="2020-09" db="EMBL/GenBank/DDBJ databases">
        <authorList>
            <person name="Luo X."/>
        </authorList>
    </citation>
    <scope>NUCLEOTIDE SEQUENCE</scope>
    <source>
        <strain evidence="2">TRM S81-3</strain>
    </source>
</reference>
<organism evidence="2 3">
    <name type="scientific">Streptomyces griseicoloratus</name>
    <dbReference type="NCBI Taxonomy" id="2752516"/>
    <lineage>
        <taxon>Bacteria</taxon>
        <taxon>Bacillati</taxon>
        <taxon>Actinomycetota</taxon>
        <taxon>Actinomycetes</taxon>
        <taxon>Kitasatosporales</taxon>
        <taxon>Streptomycetaceae</taxon>
        <taxon>Streptomyces</taxon>
    </lineage>
</organism>
<dbReference type="RefSeq" id="WP_188185555.1">
    <property type="nucleotide sequence ID" value="NZ_JACVQF010000235.1"/>
</dbReference>
<dbReference type="Proteomes" id="UP000621210">
    <property type="component" value="Unassembled WGS sequence"/>
</dbReference>
<keyword evidence="3" id="KW-1185">Reference proteome</keyword>
<proteinExistence type="predicted"/>
<comment type="caution">
    <text evidence="2">The sequence shown here is derived from an EMBL/GenBank/DDBJ whole genome shotgun (WGS) entry which is preliminary data.</text>
</comment>
<protein>
    <recommendedName>
        <fullName evidence="4">Spore-associated protein A</fullName>
    </recommendedName>
</protein>
<gene>
    <name evidence="2" type="ORF">H0H10_36865</name>
</gene>
<reference evidence="2" key="1">
    <citation type="submission" date="2020-09" db="EMBL/GenBank/DDBJ databases">
        <title>Streptomyces grisecoloratus sp. nov., isolated from cotton soil.</title>
        <authorList>
            <person name="Xing L."/>
        </authorList>
    </citation>
    <scope>NUCLEOTIDE SEQUENCE</scope>
    <source>
        <strain evidence="2">TRM S81-3</strain>
    </source>
</reference>
<feature type="chain" id="PRO_5037909394" description="Spore-associated protein A" evidence="1">
    <location>
        <begin position="37"/>
        <end position="152"/>
    </location>
</feature>
<name>A0A926LDP4_9ACTN</name>
<evidence type="ECO:0008006" key="4">
    <source>
        <dbReference type="Google" id="ProtNLM"/>
    </source>
</evidence>
<feature type="signal peptide" evidence="1">
    <location>
        <begin position="1"/>
        <end position="36"/>
    </location>
</feature>
<keyword evidence="1" id="KW-0732">Signal</keyword>
<dbReference type="EMBL" id="JACVQF010000235">
    <property type="protein sequence ID" value="MBD0424677.1"/>
    <property type="molecule type" value="Genomic_DNA"/>
</dbReference>